<organism evidence="1 2">
    <name type="scientific">Achromobacter kerstersii</name>
    <dbReference type="NCBI Taxonomy" id="1353890"/>
    <lineage>
        <taxon>Bacteria</taxon>
        <taxon>Pseudomonadati</taxon>
        <taxon>Pseudomonadota</taxon>
        <taxon>Betaproteobacteria</taxon>
        <taxon>Burkholderiales</taxon>
        <taxon>Alcaligenaceae</taxon>
        <taxon>Achromobacter</taxon>
    </lineage>
</organism>
<reference evidence="1 2" key="1">
    <citation type="submission" date="2020-04" db="EMBL/GenBank/DDBJ databases">
        <authorList>
            <person name="De Canck E."/>
        </authorList>
    </citation>
    <scope>NUCLEOTIDE SEQUENCE [LARGE SCALE GENOMIC DNA]</scope>
    <source>
        <strain evidence="1 2">LMG 3441</strain>
    </source>
</reference>
<evidence type="ECO:0000313" key="1">
    <source>
        <dbReference type="EMBL" id="CAB3713584.1"/>
    </source>
</evidence>
<dbReference type="Gene3D" id="3.40.50.2000">
    <property type="entry name" value="Glycogen Phosphorylase B"/>
    <property type="match status" value="2"/>
</dbReference>
<accession>A0A6S7A570</accession>
<proteinExistence type="predicted"/>
<dbReference type="AlphaFoldDB" id="A0A6S7A570"/>
<name>A0A6S7A570_9BURK</name>
<protein>
    <recommendedName>
        <fullName evidence="3">Glycosyltransferase subfamily 4-like N-terminal domain-containing protein</fullName>
    </recommendedName>
</protein>
<evidence type="ECO:0000313" key="2">
    <source>
        <dbReference type="Proteomes" id="UP000494269"/>
    </source>
</evidence>
<dbReference type="RefSeq" id="WP_175170369.1">
    <property type="nucleotide sequence ID" value="NZ_CADIJQ010000005.1"/>
</dbReference>
<dbReference type="EMBL" id="CADIJQ010000005">
    <property type="protein sequence ID" value="CAB3713584.1"/>
    <property type="molecule type" value="Genomic_DNA"/>
</dbReference>
<dbReference type="Proteomes" id="UP000494269">
    <property type="component" value="Unassembled WGS sequence"/>
</dbReference>
<keyword evidence="2" id="KW-1185">Reference proteome</keyword>
<evidence type="ECO:0008006" key="3">
    <source>
        <dbReference type="Google" id="ProtNLM"/>
    </source>
</evidence>
<dbReference type="SUPFAM" id="SSF53756">
    <property type="entry name" value="UDP-Glycosyltransferase/glycogen phosphorylase"/>
    <property type="match status" value="1"/>
</dbReference>
<sequence length="395" mass="45046">MKKLNGFAPSWFFAPYIGSADLDFFKRIKDTDFSYTVVQVARDARDDGIMAFASAPIKRIEVKDADHTQPRTRDARAKFIEGVVKAFEESNEKFDFIISHSNELVSHEAAAAIKKKHPEMPWISYFGDLFIKNPYVKYIAGYPLIEEDCAIERATLRNADLVILNNEYQRDLMFTGDLAALKAKAVVVPHCFDQKMYRAPRERGDEKFVFSHLGTLYHVKRTAEPVLKAVDRLLEIYPEYKGRFELRFYGGAPCENDRAAHSSMRHPSHVSFLGPVAYSESLRLMAEADALLLIDGMFTREEDGLDCNPFFPGKLTDYMGARKPIASITMAKGPTADIMVKAKNLVADSRLDRIAYVLKRYIDKKINPDYSVYEEYSVERVSRLMEDAIRSVIKV</sequence>
<gene>
    <name evidence="1" type="ORF">LMG3441_03274</name>
</gene>